<name>A0A2B7XLF1_9EURO</name>
<feature type="region of interest" description="Disordered" evidence="1">
    <location>
        <begin position="24"/>
        <end position="58"/>
    </location>
</feature>
<dbReference type="EMBL" id="PDNC01000002">
    <property type="protein sequence ID" value="PGH09986.1"/>
    <property type="molecule type" value="Genomic_DNA"/>
</dbReference>
<evidence type="ECO:0000313" key="3">
    <source>
        <dbReference type="Proteomes" id="UP000224080"/>
    </source>
</evidence>
<comment type="caution">
    <text evidence="2">The sequence shown here is derived from an EMBL/GenBank/DDBJ whole genome shotgun (WGS) entry which is preliminary data.</text>
</comment>
<evidence type="ECO:0000313" key="2">
    <source>
        <dbReference type="EMBL" id="PGH09986.1"/>
    </source>
</evidence>
<accession>A0A2B7XLF1</accession>
<protein>
    <submittedName>
        <fullName evidence="2">Uncharacterized protein</fullName>
    </submittedName>
</protein>
<gene>
    <name evidence="2" type="ORF">GX51_00252</name>
</gene>
<reference evidence="2 3" key="1">
    <citation type="submission" date="2017-10" db="EMBL/GenBank/DDBJ databases">
        <title>Comparative genomics in systemic dimorphic fungi from Ajellomycetaceae.</title>
        <authorList>
            <person name="Munoz J.F."/>
            <person name="Mcewen J.G."/>
            <person name="Clay O.K."/>
            <person name="Cuomo C.A."/>
        </authorList>
    </citation>
    <scope>NUCLEOTIDE SEQUENCE [LARGE SCALE GENOMIC DNA]</scope>
    <source>
        <strain evidence="2 3">UAMH130</strain>
    </source>
</reference>
<sequence length="86" mass="9525">MKSVECHNVGFAPDLLTKSFIPIPKNSNATSTGHYKGQSFNPRRGKEMDPKSGTKPLSTLIPDYPTVVLKRPWSTVPPGECHWFAV</sequence>
<keyword evidence="3" id="KW-1185">Reference proteome</keyword>
<feature type="compositionally biased region" description="Polar residues" evidence="1">
    <location>
        <begin position="25"/>
        <end position="41"/>
    </location>
</feature>
<evidence type="ECO:0000256" key="1">
    <source>
        <dbReference type="SAM" id="MobiDB-lite"/>
    </source>
</evidence>
<proteinExistence type="predicted"/>
<organism evidence="2 3">
    <name type="scientific">Blastomyces parvus</name>
    <dbReference type="NCBI Taxonomy" id="2060905"/>
    <lineage>
        <taxon>Eukaryota</taxon>
        <taxon>Fungi</taxon>
        <taxon>Dikarya</taxon>
        <taxon>Ascomycota</taxon>
        <taxon>Pezizomycotina</taxon>
        <taxon>Eurotiomycetes</taxon>
        <taxon>Eurotiomycetidae</taxon>
        <taxon>Onygenales</taxon>
        <taxon>Ajellomycetaceae</taxon>
        <taxon>Blastomyces</taxon>
    </lineage>
</organism>
<dbReference type="Proteomes" id="UP000224080">
    <property type="component" value="Unassembled WGS sequence"/>
</dbReference>
<dbReference type="AlphaFoldDB" id="A0A2B7XLF1"/>